<proteinExistence type="predicted"/>
<organism evidence="2 3">
    <name type="scientific">Sphaerotilus microaerophilus</name>
    <dbReference type="NCBI Taxonomy" id="2914710"/>
    <lineage>
        <taxon>Bacteria</taxon>
        <taxon>Pseudomonadati</taxon>
        <taxon>Pseudomonadota</taxon>
        <taxon>Betaproteobacteria</taxon>
        <taxon>Burkholderiales</taxon>
        <taxon>Sphaerotilaceae</taxon>
        <taxon>Sphaerotilus</taxon>
    </lineage>
</organism>
<keyword evidence="3" id="KW-1185">Reference proteome</keyword>
<evidence type="ECO:0000313" key="3">
    <source>
        <dbReference type="Proteomes" id="UP001057498"/>
    </source>
</evidence>
<gene>
    <name evidence="2" type="ORF">CATMQ487_39850</name>
</gene>
<evidence type="ECO:0000313" key="2">
    <source>
        <dbReference type="EMBL" id="BDI07015.1"/>
    </source>
</evidence>
<reference evidence="2" key="1">
    <citation type="submission" date="2022-04" db="EMBL/GenBank/DDBJ databases">
        <title>Whole genome sequence of Sphaerotilus sp. FB-5.</title>
        <authorList>
            <person name="Takeda M."/>
            <person name="Narihara S."/>
            <person name="Akimoto M."/>
            <person name="Akimoto R."/>
            <person name="Nishiyashiki S."/>
            <person name="Murakami T."/>
        </authorList>
    </citation>
    <scope>NUCLEOTIDE SEQUENCE</scope>
    <source>
        <strain evidence="2">FB-5</strain>
    </source>
</reference>
<dbReference type="Proteomes" id="UP001057498">
    <property type="component" value="Chromosome"/>
</dbReference>
<evidence type="ECO:0000256" key="1">
    <source>
        <dbReference type="SAM" id="MobiDB-lite"/>
    </source>
</evidence>
<accession>A0ABM7YR30</accession>
<name>A0ABM7YR30_9BURK</name>
<feature type="region of interest" description="Disordered" evidence="1">
    <location>
        <begin position="1"/>
        <end position="28"/>
    </location>
</feature>
<sequence>MDPLPPLPIRPYSRACPGRSRPGTPPTMTSIGVLGYQLVFGDHLARSVRGVPGAPPQAGR</sequence>
<dbReference type="EMBL" id="AP025730">
    <property type="protein sequence ID" value="BDI07015.1"/>
    <property type="molecule type" value="Genomic_DNA"/>
</dbReference>
<protein>
    <submittedName>
        <fullName evidence="2">Uncharacterized protein</fullName>
    </submittedName>
</protein>